<proteinExistence type="predicted"/>
<reference evidence="1 2" key="2">
    <citation type="journal article" date="2022" name="Mol. Ecol. Resour.">
        <title>The genomes of chicory, endive, great burdock and yacon provide insights into Asteraceae paleo-polyploidization history and plant inulin production.</title>
        <authorList>
            <person name="Fan W."/>
            <person name="Wang S."/>
            <person name="Wang H."/>
            <person name="Wang A."/>
            <person name="Jiang F."/>
            <person name="Liu H."/>
            <person name="Zhao H."/>
            <person name="Xu D."/>
            <person name="Zhang Y."/>
        </authorList>
    </citation>
    <scope>NUCLEOTIDE SEQUENCE [LARGE SCALE GENOMIC DNA]</scope>
    <source>
        <strain evidence="2">cv. Niubang</strain>
    </source>
</reference>
<reference evidence="2" key="1">
    <citation type="journal article" date="2022" name="Mol. Ecol. Resour.">
        <title>The genomes of chicory, endive, great burdock and yacon provide insights into Asteraceae palaeo-polyploidization history and plant inulin production.</title>
        <authorList>
            <person name="Fan W."/>
            <person name="Wang S."/>
            <person name="Wang H."/>
            <person name="Wang A."/>
            <person name="Jiang F."/>
            <person name="Liu H."/>
            <person name="Zhao H."/>
            <person name="Xu D."/>
            <person name="Zhang Y."/>
        </authorList>
    </citation>
    <scope>NUCLEOTIDE SEQUENCE [LARGE SCALE GENOMIC DNA]</scope>
    <source>
        <strain evidence="2">cv. Niubang</strain>
    </source>
</reference>
<accession>A0ACB9FHK8</accession>
<name>A0ACB9FHK8_ARCLA</name>
<organism evidence="1 2">
    <name type="scientific">Arctium lappa</name>
    <name type="common">Greater burdock</name>
    <name type="synonym">Lappa major</name>
    <dbReference type="NCBI Taxonomy" id="4217"/>
    <lineage>
        <taxon>Eukaryota</taxon>
        <taxon>Viridiplantae</taxon>
        <taxon>Streptophyta</taxon>
        <taxon>Embryophyta</taxon>
        <taxon>Tracheophyta</taxon>
        <taxon>Spermatophyta</taxon>
        <taxon>Magnoliopsida</taxon>
        <taxon>eudicotyledons</taxon>
        <taxon>Gunneridae</taxon>
        <taxon>Pentapetalae</taxon>
        <taxon>asterids</taxon>
        <taxon>campanulids</taxon>
        <taxon>Asterales</taxon>
        <taxon>Asteraceae</taxon>
        <taxon>Carduoideae</taxon>
        <taxon>Cardueae</taxon>
        <taxon>Arctiinae</taxon>
        <taxon>Arctium</taxon>
    </lineage>
</organism>
<keyword evidence="2" id="KW-1185">Reference proteome</keyword>
<comment type="caution">
    <text evidence="1">The sequence shown here is derived from an EMBL/GenBank/DDBJ whole genome shotgun (WGS) entry which is preliminary data.</text>
</comment>
<sequence>MAGQGTQDHAIAQMSMDFFAARNRINALDEQNWKAAEELLFLRNQNTGTSLDRSLVKEYPADISKADVGYRRCNLLHSDNSDVATTNDNLYMDLMKYPPEKFEDVRARTLAYMRVEDDMAFRRKQSSHNKSRSFKKLDFKTRSTSKVEPSKQISNWPPKNEKVDAIKDKSKWCDFHGNNGHVTDDYIALRQELDCAIKAIGIDKSEIVRRSIVLIGFNGDMANTIGEITLLVYAKEINKQTKFNVIDCSSSYNVIMGRPWIHDMKVVPSMYHQTIKFPTSFGRP</sequence>
<protein>
    <submittedName>
        <fullName evidence="1">Uncharacterized protein</fullName>
    </submittedName>
</protein>
<dbReference type="Proteomes" id="UP001055879">
    <property type="component" value="Linkage Group LG01"/>
</dbReference>
<evidence type="ECO:0000313" key="1">
    <source>
        <dbReference type="EMBL" id="KAI3770599.1"/>
    </source>
</evidence>
<gene>
    <name evidence="1" type="ORF">L6452_01739</name>
</gene>
<dbReference type="EMBL" id="CM042047">
    <property type="protein sequence ID" value="KAI3770599.1"/>
    <property type="molecule type" value="Genomic_DNA"/>
</dbReference>
<evidence type="ECO:0000313" key="2">
    <source>
        <dbReference type="Proteomes" id="UP001055879"/>
    </source>
</evidence>